<comment type="caution">
    <text evidence="2">The sequence shown here is derived from an EMBL/GenBank/DDBJ whole genome shotgun (WGS) entry which is preliminary data.</text>
</comment>
<gene>
    <name evidence="2" type="ORF">J2853_007669</name>
</gene>
<dbReference type="EMBL" id="JAUSQU010000001">
    <property type="protein sequence ID" value="MDP9848458.1"/>
    <property type="molecule type" value="Genomic_DNA"/>
</dbReference>
<evidence type="ECO:0000313" key="2">
    <source>
        <dbReference type="EMBL" id="MDP9848458.1"/>
    </source>
</evidence>
<evidence type="ECO:0000256" key="1">
    <source>
        <dbReference type="SAM" id="MobiDB-lite"/>
    </source>
</evidence>
<organism evidence="2 3">
    <name type="scientific">Streptosporangium lutulentum</name>
    <dbReference type="NCBI Taxonomy" id="1461250"/>
    <lineage>
        <taxon>Bacteria</taxon>
        <taxon>Bacillati</taxon>
        <taxon>Actinomycetota</taxon>
        <taxon>Actinomycetes</taxon>
        <taxon>Streptosporangiales</taxon>
        <taxon>Streptosporangiaceae</taxon>
        <taxon>Streptosporangium</taxon>
    </lineage>
</organism>
<feature type="compositionally biased region" description="Basic and acidic residues" evidence="1">
    <location>
        <begin position="38"/>
        <end position="59"/>
    </location>
</feature>
<dbReference type="RefSeq" id="WP_307565770.1">
    <property type="nucleotide sequence ID" value="NZ_JAUSQU010000001.1"/>
</dbReference>
<name>A0ABT9QNY2_9ACTN</name>
<reference evidence="2 3" key="1">
    <citation type="submission" date="2023-07" db="EMBL/GenBank/DDBJ databases">
        <title>Sequencing the genomes of 1000 actinobacteria strains.</title>
        <authorList>
            <person name="Klenk H.-P."/>
        </authorList>
    </citation>
    <scope>NUCLEOTIDE SEQUENCE [LARGE SCALE GENOMIC DNA]</scope>
    <source>
        <strain evidence="2 3">DSM 46740</strain>
    </source>
</reference>
<accession>A0ABT9QNY2</accession>
<sequence>MAAPGGRGGPPGAAGKSGNNIAKDYGPSILMPQIPQKTEARLRDPENNELEKKKEKEAMDGGVRFSICRTPA</sequence>
<keyword evidence="3" id="KW-1185">Reference proteome</keyword>
<dbReference type="Proteomes" id="UP001225356">
    <property type="component" value="Unassembled WGS sequence"/>
</dbReference>
<feature type="region of interest" description="Disordered" evidence="1">
    <location>
        <begin position="1"/>
        <end position="72"/>
    </location>
</feature>
<feature type="compositionally biased region" description="Gly residues" evidence="1">
    <location>
        <begin position="1"/>
        <end position="12"/>
    </location>
</feature>
<evidence type="ECO:0000313" key="3">
    <source>
        <dbReference type="Proteomes" id="UP001225356"/>
    </source>
</evidence>
<proteinExistence type="predicted"/>
<protein>
    <submittedName>
        <fullName evidence="2">Uncharacterized protein</fullName>
    </submittedName>
</protein>